<dbReference type="SUPFAM" id="SSF55785">
    <property type="entry name" value="PYP-like sensor domain (PAS domain)"/>
    <property type="match status" value="7"/>
</dbReference>
<evidence type="ECO:0000256" key="5">
    <source>
        <dbReference type="ARBA" id="ARBA00022777"/>
    </source>
</evidence>
<dbReference type="InterPro" id="IPR004358">
    <property type="entry name" value="Sig_transdc_His_kin-like_C"/>
</dbReference>
<accession>A0A0D7WA80</accession>
<dbReference type="Proteomes" id="UP000032578">
    <property type="component" value="Unassembled WGS sequence"/>
</dbReference>
<dbReference type="SUPFAM" id="SSF55874">
    <property type="entry name" value="ATPase domain of HSP90 chaperone/DNA topoisomerase II/histidine kinase"/>
    <property type="match status" value="1"/>
</dbReference>
<dbReference type="EMBL" id="JTDW01000005">
    <property type="protein sequence ID" value="KJD35558.1"/>
    <property type="molecule type" value="Genomic_DNA"/>
</dbReference>
<evidence type="ECO:0000259" key="7">
    <source>
        <dbReference type="PROSITE" id="PS50112"/>
    </source>
</evidence>
<dbReference type="SMART" id="SM00387">
    <property type="entry name" value="HATPase_c"/>
    <property type="match status" value="1"/>
</dbReference>
<dbReference type="PRINTS" id="PR00344">
    <property type="entry name" value="BCTRLSENSOR"/>
</dbReference>
<name>A0A0D7WA80_9FLAO</name>
<feature type="domain" description="Histidine kinase" evidence="6">
    <location>
        <begin position="897"/>
        <end position="1109"/>
    </location>
</feature>
<evidence type="ECO:0000259" key="8">
    <source>
        <dbReference type="PROSITE" id="PS50113"/>
    </source>
</evidence>
<keyword evidence="5" id="KW-0418">Kinase</keyword>
<feature type="domain" description="PAC" evidence="8">
    <location>
        <begin position="56"/>
        <end position="108"/>
    </location>
</feature>
<dbReference type="Pfam" id="PF08447">
    <property type="entry name" value="PAS_3"/>
    <property type="match status" value="2"/>
</dbReference>
<keyword evidence="3" id="KW-0597">Phosphoprotein</keyword>
<dbReference type="SMART" id="SM00086">
    <property type="entry name" value="PAC"/>
    <property type="match status" value="7"/>
</dbReference>
<dbReference type="InterPro" id="IPR000014">
    <property type="entry name" value="PAS"/>
</dbReference>
<dbReference type="AlphaFoldDB" id="A0A0D7WA80"/>
<evidence type="ECO:0000256" key="3">
    <source>
        <dbReference type="ARBA" id="ARBA00022553"/>
    </source>
</evidence>
<evidence type="ECO:0000259" key="6">
    <source>
        <dbReference type="PROSITE" id="PS50109"/>
    </source>
</evidence>
<gene>
    <name evidence="9" type="ORF">PW52_07290</name>
</gene>
<dbReference type="InterPro" id="IPR052162">
    <property type="entry name" value="Sensor_kinase/Photoreceptor"/>
</dbReference>
<dbReference type="InterPro" id="IPR000700">
    <property type="entry name" value="PAS-assoc_C"/>
</dbReference>
<dbReference type="Gene3D" id="1.10.287.130">
    <property type="match status" value="1"/>
</dbReference>
<dbReference type="PROSITE" id="PS50112">
    <property type="entry name" value="PAS"/>
    <property type="match status" value="2"/>
</dbReference>
<dbReference type="EC" id="2.7.13.3" evidence="2"/>
<comment type="catalytic activity">
    <reaction evidence="1">
        <text>ATP + protein L-histidine = ADP + protein N-phospho-L-histidine.</text>
        <dbReference type="EC" id="2.7.13.3"/>
    </reaction>
</comment>
<dbReference type="InterPro" id="IPR013656">
    <property type="entry name" value="PAS_4"/>
</dbReference>
<sequence>MLDKNMVYIAVSQKWLKDYNKEDEVIVGRSHYDVFPEIGDDWKKKHKECLNGAIDKCSEAPFKRADGTTQWIFWDVRPWYETNGNIGGLIMFTGDITKEREQRIEKERIEKILQSTNKVARIGIWELDLETEEYDLNDITKEILELPKDFKAKKSESLPFYKEGESRKKIVQLISNLVKNGQSFDVELEMVTFKGKQIYVRKIGQAECVNGKVNRLYGVFQDITNAKLKNRERVRTNKILEKTNEIARIGTWELDLEKEQLHWSKIVREIHEVPEDYVPNVTTALSFYKEGRSRDTISSVLNKSLENGAPFDEELELVTLKGNVVWVRSIGQVEFINGKVVRLFGVIQDITKEKKAKNELLKRNELLTFAEEIALMGNYSWNLVTDDVKWSKNLYKIFGLEDSKLNLNYQTYFNFVHPDDKNKVSHFVQNSILNKKFQDDFIHRIVTTNGKVKNVHLLGKVITNQNNEVVEIIGTCQDITQQREEELKFKGLLESAADAMIISDENSKIQIVNQKAVDLFGYKKEEFLGKSVDVLLPARYLKYHKSNREGFIKKPKSINLNERKDLYAIKKNGKEFPIQISLSPLKTEEGILISAVIRDITKEIEAEKELLRKNEILNFAEHFAKMGSWEINLLTNEIVWSDGMYDIFELEDFNQKLTFEYYYTFVHPEDKEEVIQLHENLFNKNKFIETEEHRIITAKGKIKSIMSNAEAIKNNNGDIVMIKGITKDITFEKEAEVEIKNKNEMLSFAEDLAKIGNWIYTSENDNFIWSQGILNILEINNPPDKISFFNDYVSNYVHPEDKEFVINTFNKILVNNKFDTNIKHRVITNTGKVKNILINGEVELNKNGTPILLKGTFQDRTNQIQEQQHILKTNSRLETLAKRLISQNKQLSDFAQITSHNLRAPVSNLNALLDLYFDSESKVEKGLIFDKFNIVINRLTITLNTLVEALRIKNAEVNQEIIFFDEIHFKVKQLLSSQITESSAILISDFSEVNKIKYNKQYFESILLNLVENAIKYRSKKRTPVIKISSKLNNDKSVKFMIEDNGLGIDMKRYGDKIFGLNQVFHKHPLAKGVGLFMTKAQVESMGGSIVVSSEIDKGTTFVINFNNI</sequence>
<dbReference type="Gene3D" id="3.30.565.10">
    <property type="entry name" value="Histidine kinase-like ATPase, C-terminal domain"/>
    <property type="match status" value="1"/>
</dbReference>
<dbReference type="PROSITE" id="PS50109">
    <property type="entry name" value="HIS_KIN"/>
    <property type="match status" value="1"/>
</dbReference>
<dbReference type="STRING" id="1435349.PW52_07290"/>
<dbReference type="PROSITE" id="PS50113">
    <property type="entry name" value="PAC"/>
    <property type="match status" value="5"/>
</dbReference>
<comment type="caution">
    <text evidence="9">The sequence shown here is derived from an EMBL/GenBank/DDBJ whole genome shotgun (WGS) entry which is preliminary data.</text>
</comment>
<dbReference type="Pfam" id="PF02518">
    <property type="entry name" value="HATPase_c"/>
    <property type="match status" value="1"/>
</dbReference>
<feature type="domain" description="PAS" evidence="7">
    <location>
        <begin position="390"/>
        <end position="435"/>
    </location>
</feature>
<dbReference type="InterPro" id="IPR003594">
    <property type="entry name" value="HATPase_dom"/>
</dbReference>
<dbReference type="Gene3D" id="3.30.450.20">
    <property type="entry name" value="PAS domain"/>
    <property type="match status" value="7"/>
</dbReference>
<proteinExistence type="predicted"/>
<feature type="domain" description="PAS" evidence="7">
    <location>
        <begin position="485"/>
        <end position="537"/>
    </location>
</feature>
<dbReference type="Pfam" id="PF08448">
    <property type="entry name" value="PAS_4"/>
    <property type="match status" value="1"/>
</dbReference>
<dbReference type="InterPro" id="IPR001610">
    <property type="entry name" value="PAC"/>
</dbReference>
<evidence type="ECO:0000256" key="2">
    <source>
        <dbReference type="ARBA" id="ARBA00012438"/>
    </source>
</evidence>
<organism evidence="9 10">
    <name type="scientific">Neotamlana sedimentorum</name>
    <dbReference type="NCBI Taxonomy" id="1435349"/>
    <lineage>
        <taxon>Bacteria</taxon>
        <taxon>Pseudomonadati</taxon>
        <taxon>Bacteroidota</taxon>
        <taxon>Flavobacteriia</taxon>
        <taxon>Flavobacteriales</taxon>
        <taxon>Flavobacteriaceae</taxon>
        <taxon>Neotamlana</taxon>
    </lineage>
</organism>
<evidence type="ECO:0000256" key="1">
    <source>
        <dbReference type="ARBA" id="ARBA00000085"/>
    </source>
</evidence>
<dbReference type="InterPro" id="IPR035965">
    <property type="entry name" value="PAS-like_dom_sf"/>
</dbReference>
<keyword evidence="10" id="KW-1185">Reference proteome</keyword>
<feature type="domain" description="PAC" evidence="8">
    <location>
        <begin position="439"/>
        <end position="491"/>
    </location>
</feature>
<evidence type="ECO:0000313" key="10">
    <source>
        <dbReference type="Proteomes" id="UP000032578"/>
    </source>
</evidence>
<feature type="domain" description="PAC" evidence="8">
    <location>
        <begin position="689"/>
        <end position="741"/>
    </location>
</feature>
<dbReference type="Pfam" id="PF13426">
    <property type="entry name" value="PAS_9"/>
    <property type="match status" value="1"/>
</dbReference>
<dbReference type="Gene3D" id="2.10.70.100">
    <property type="match status" value="2"/>
</dbReference>
<dbReference type="InterPro" id="IPR013655">
    <property type="entry name" value="PAS_fold_3"/>
</dbReference>
<dbReference type="InterPro" id="IPR036890">
    <property type="entry name" value="HATPase_C_sf"/>
</dbReference>
<feature type="domain" description="PAC" evidence="8">
    <location>
        <begin position="562"/>
        <end position="612"/>
    </location>
</feature>
<feature type="domain" description="PAC" evidence="8">
    <location>
        <begin position="311"/>
        <end position="362"/>
    </location>
</feature>
<dbReference type="PANTHER" id="PTHR43304">
    <property type="entry name" value="PHYTOCHROME-LIKE PROTEIN CPH1"/>
    <property type="match status" value="1"/>
</dbReference>
<dbReference type="SMART" id="SM00091">
    <property type="entry name" value="PAS"/>
    <property type="match status" value="3"/>
</dbReference>
<keyword evidence="4" id="KW-0808">Transferase</keyword>
<dbReference type="PATRIC" id="fig|1435349.4.peg.2438"/>
<protein>
    <recommendedName>
        <fullName evidence="2">histidine kinase</fullName>
        <ecNumber evidence="2">2.7.13.3</ecNumber>
    </recommendedName>
</protein>
<dbReference type="GO" id="GO:0004673">
    <property type="term" value="F:protein histidine kinase activity"/>
    <property type="evidence" value="ECO:0007669"/>
    <property type="project" value="UniProtKB-EC"/>
</dbReference>
<dbReference type="NCBIfam" id="TIGR00229">
    <property type="entry name" value="sensory_box"/>
    <property type="match status" value="2"/>
</dbReference>
<reference evidence="9 10" key="1">
    <citation type="submission" date="2014-11" db="EMBL/GenBank/DDBJ databases">
        <title>Tamlana sedimentorum sp. nov., isolated from shallow sand sediments of the Sea of Japan.</title>
        <authorList>
            <person name="Romanenko L.A."/>
        </authorList>
    </citation>
    <scope>NUCLEOTIDE SEQUENCE [LARGE SCALE GENOMIC DNA]</scope>
    <source>
        <strain evidence="9 10">JCM 19808</strain>
    </source>
</reference>
<dbReference type="PANTHER" id="PTHR43304:SF1">
    <property type="entry name" value="PAC DOMAIN-CONTAINING PROTEIN"/>
    <property type="match status" value="1"/>
</dbReference>
<evidence type="ECO:0000256" key="4">
    <source>
        <dbReference type="ARBA" id="ARBA00022679"/>
    </source>
</evidence>
<evidence type="ECO:0000313" key="9">
    <source>
        <dbReference type="EMBL" id="KJD35558.1"/>
    </source>
</evidence>
<dbReference type="CDD" id="cd00130">
    <property type="entry name" value="PAS"/>
    <property type="match status" value="4"/>
</dbReference>
<dbReference type="InterPro" id="IPR005467">
    <property type="entry name" value="His_kinase_dom"/>
</dbReference>